<gene>
    <name evidence="2" type="ORF">AQPE_4716</name>
</gene>
<organism evidence="2 3">
    <name type="scientific">Aquipluma nitroreducens</name>
    <dbReference type="NCBI Taxonomy" id="2010828"/>
    <lineage>
        <taxon>Bacteria</taxon>
        <taxon>Pseudomonadati</taxon>
        <taxon>Bacteroidota</taxon>
        <taxon>Bacteroidia</taxon>
        <taxon>Marinilabiliales</taxon>
        <taxon>Prolixibacteraceae</taxon>
        <taxon>Aquipluma</taxon>
    </lineage>
</organism>
<dbReference type="AlphaFoldDB" id="A0A5K7SG44"/>
<feature type="domain" description="Cysteine-rich" evidence="1">
    <location>
        <begin position="132"/>
        <end position="216"/>
    </location>
</feature>
<evidence type="ECO:0000313" key="2">
    <source>
        <dbReference type="EMBL" id="BBE20523.1"/>
    </source>
</evidence>
<dbReference type="EMBL" id="AP018694">
    <property type="protein sequence ID" value="BBE20523.1"/>
    <property type="molecule type" value="Genomic_DNA"/>
</dbReference>
<dbReference type="GO" id="GO:0005829">
    <property type="term" value="C:cytosol"/>
    <property type="evidence" value="ECO:0007669"/>
    <property type="project" value="TreeGrafter"/>
</dbReference>
<evidence type="ECO:0000313" key="3">
    <source>
        <dbReference type="Proteomes" id="UP001193389"/>
    </source>
</evidence>
<dbReference type="Pfam" id="PF02754">
    <property type="entry name" value="CCG"/>
    <property type="match status" value="2"/>
</dbReference>
<name>A0A5K7SG44_9BACT</name>
<feature type="domain" description="Cysteine-rich" evidence="1">
    <location>
        <begin position="3"/>
        <end position="84"/>
    </location>
</feature>
<dbReference type="InterPro" id="IPR004017">
    <property type="entry name" value="Cys_rich_dom"/>
</dbReference>
<dbReference type="PANTHER" id="PTHR30296:SF0">
    <property type="entry name" value="LACTATE UTILIZATION PROTEIN A"/>
    <property type="match status" value="1"/>
</dbReference>
<sequence length="241" mass="27223">MAVDLFIPCFIDQIYPDTAFNVVKILRKAGLEVNYNPEQTCCGQPAFNSGYWDETKTLAKKFILDFPNDRHIVSPSASCTGFIKNYYPDLFKTGQAGFEDYQRLNRNLFELTDYLVNHLKFTDFGAEFPHKVCYHDACTALREYGIRQEPRLLLSKVKGLELVEMEDTETCCGFGGTFSAKFTAISSAMTEQKVENALKTGAEYIISTESSCIMNLEGYILKNNLPIKPIHIADILASGWE</sequence>
<proteinExistence type="predicted"/>
<dbReference type="GO" id="GO:0016491">
    <property type="term" value="F:oxidoreductase activity"/>
    <property type="evidence" value="ECO:0007669"/>
    <property type="project" value="UniProtKB-ARBA"/>
</dbReference>
<dbReference type="KEGG" id="anf:AQPE_4716"/>
<accession>A0A5K7SG44</accession>
<protein>
    <submittedName>
        <fullName evidence="2">L-lactate dehydrogenase, Fe-S oxidoreductase subunit YkgE</fullName>
    </submittedName>
</protein>
<reference evidence="2" key="1">
    <citation type="journal article" date="2020" name="Int. J. Syst. Evol. Microbiol.">
        <title>Aquipluma nitroreducens gen. nov. sp. nov., a novel facultatively anaerobic bacterium isolated from a freshwater lake.</title>
        <authorList>
            <person name="Watanabe M."/>
            <person name="Kojima H."/>
            <person name="Fukui M."/>
        </authorList>
    </citation>
    <scope>NUCLEOTIDE SEQUENCE</scope>
    <source>
        <strain evidence="2">MeG22</strain>
    </source>
</reference>
<dbReference type="PANTHER" id="PTHR30296">
    <property type="entry name" value="UNCHARACTERIZED PROTEIN YKGE"/>
    <property type="match status" value="1"/>
</dbReference>
<evidence type="ECO:0000259" key="1">
    <source>
        <dbReference type="Pfam" id="PF02754"/>
    </source>
</evidence>
<keyword evidence="3" id="KW-1185">Reference proteome</keyword>
<dbReference type="Proteomes" id="UP001193389">
    <property type="component" value="Chromosome"/>
</dbReference>
<dbReference type="RefSeq" id="WP_318348666.1">
    <property type="nucleotide sequence ID" value="NZ_AP018694.1"/>
</dbReference>